<evidence type="ECO:0000313" key="3">
    <source>
        <dbReference type="Proteomes" id="UP000092600"/>
    </source>
</evidence>
<dbReference type="EMBL" id="LSRQ01003333">
    <property type="protein sequence ID" value="OAY71760.1"/>
    <property type="molecule type" value="Genomic_DNA"/>
</dbReference>
<reference evidence="2 3" key="1">
    <citation type="journal article" date="2016" name="DNA Res.">
        <title>The draft genome of MD-2 pineapple using hybrid error correction of long reads.</title>
        <authorList>
            <person name="Redwan R.M."/>
            <person name="Saidin A."/>
            <person name="Kumar S.V."/>
        </authorList>
    </citation>
    <scope>NUCLEOTIDE SEQUENCE [LARGE SCALE GENOMIC DNA]</scope>
    <source>
        <strain evidence="3">cv. MD2</strain>
        <tissue evidence="2">Leaf</tissue>
    </source>
</reference>
<sequence length="429" mass="45493">MPSPLLSSSSVLPPLAASRLWKTSSTTLSTSSAASHSPSRSVTVTVTVGMNGGRATVSRDSQSTPLKNSCCLMAWGAMRFRGSLSRRRAMRWRNGFRVLGEDAVEGLFPILPPEGGAPVEHLVEHHPQAPPVHREIVALPSDDLRRHFDFPGDLAGDAPPPDASPATAGDGDEEGDGDGSSGDTPASQEKQLRRGRFFFFLFFLSFSSVLAEEGSGGGGGGGGGLDRSGGGGGEGSFVERSKSTSMRWPLSWMRTFSGLRSRYTIPSPWRCSSARTSSAAALPYDVVGEHLLGLAPPERVQVASGAPIDGEPDDPLRGDDAAEGRQERVAERLEHVALEPDPAIGVSSSIAAAAAVALGVLDGGAGDGLEGERLPTGGGLDEEDDALGPAAEDGERSKLRQIQRRRRRSVEHRRGGAPRRRRRRRRSRR</sequence>
<protein>
    <submittedName>
        <fullName evidence="2">Uncharacterized protein</fullName>
    </submittedName>
</protein>
<dbReference type="Proteomes" id="UP000092600">
    <property type="component" value="Unassembled WGS sequence"/>
</dbReference>
<name>A0A199V4H7_ANACO</name>
<feature type="compositionally biased region" description="Gly residues" evidence="1">
    <location>
        <begin position="214"/>
        <end position="235"/>
    </location>
</feature>
<gene>
    <name evidence="2" type="ORF">ACMD2_00773</name>
</gene>
<feature type="region of interest" description="Disordered" evidence="1">
    <location>
        <begin position="368"/>
        <end position="429"/>
    </location>
</feature>
<feature type="compositionally biased region" description="Basic residues" evidence="1">
    <location>
        <begin position="399"/>
        <end position="429"/>
    </location>
</feature>
<evidence type="ECO:0000313" key="2">
    <source>
        <dbReference type="EMBL" id="OAY71760.1"/>
    </source>
</evidence>
<feature type="region of interest" description="Disordered" evidence="1">
    <location>
        <begin position="303"/>
        <end position="325"/>
    </location>
</feature>
<feature type="region of interest" description="Disordered" evidence="1">
    <location>
        <begin position="148"/>
        <end position="188"/>
    </location>
</feature>
<comment type="caution">
    <text evidence="2">The sequence shown here is derived from an EMBL/GenBank/DDBJ whole genome shotgun (WGS) entry which is preliminary data.</text>
</comment>
<organism evidence="2 3">
    <name type="scientific">Ananas comosus</name>
    <name type="common">Pineapple</name>
    <name type="synonym">Ananas ananas</name>
    <dbReference type="NCBI Taxonomy" id="4615"/>
    <lineage>
        <taxon>Eukaryota</taxon>
        <taxon>Viridiplantae</taxon>
        <taxon>Streptophyta</taxon>
        <taxon>Embryophyta</taxon>
        <taxon>Tracheophyta</taxon>
        <taxon>Spermatophyta</taxon>
        <taxon>Magnoliopsida</taxon>
        <taxon>Liliopsida</taxon>
        <taxon>Poales</taxon>
        <taxon>Bromeliaceae</taxon>
        <taxon>Bromelioideae</taxon>
        <taxon>Ananas</taxon>
    </lineage>
</organism>
<dbReference type="AlphaFoldDB" id="A0A199V4H7"/>
<accession>A0A199V4H7</accession>
<feature type="region of interest" description="Disordered" evidence="1">
    <location>
        <begin position="213"/>
        <end position="242"/>
    </location>
</feature>
<proteinExistence type="predicted"/>
<evidence type="ECO:0000256" key="1">
    <source>
        <dbReference type="SAM" id="MobiDB-lite"/>
    </source>
</evidence>
<feature type="compositionally biased region" description="Basic and acidic residues" evidence="1">
    <location>
        <begin position="314"/>
        <end position="325"/>
    </location>
</feature>